<dbReference type="Proteomes" id="UP000000851">
    <property type="component" value="Chromosome"/>
</dbReference>
<dbReference type="InterPro" id="IPR011990">
    <property type="entry name" value="TPR-like_helical_dom_sf"/>
</dbReference>
<reference evidence="3 4" key="1">
    <citation type="journal article" date="2009" name="Stand. Genomic Sci.">
        <title>Complete genome sequence of Catenulispora acidiphila type strain (ID 139908).</title>
        <authorList>
            <person name="Copeland A."/>
            <person name="Lapidus A."/>
            <person name="Glavina Del Rio T."/>
            <person name="Nolan M."/>
            <person name="Lucas S."/>
            <person name="Chen F."/>
            <person name="Tice H."/>
            <person name="Cheng J.F."/>
            <person name="Bruce D."/>
            <person name="Goodwin L."/>
            <person name="Pitluck S."/>
            <person name="Mikhailova N."/>
            <person name="Pati A."/>
            <person name="Ivanova N."/>
            <person name="Mavromatis K."/>
            <person name="Chen A."/>
            <person name="Palaniappan K."/>
            <person name="Chain P."/>
            <person name="Land M."/>
            <person name="Hauser L."/>
            <person name="Chang Y.J."/>
            <person name="Jeffries C.D."/>
            <person name="Chertkov O."/>
            <person name="Brettin T."/>
            <person name="Detter J.C."/>
            <person name="Han C."/>
            <person name="Ali Z."/>
            <person name="Tindall B.J."/>
            <person name="Goker M."/>
            <person name="Bristow J."/>
            <person name="Eisen J.A."/>
            <person name="Markowitz V."/>
            <person name="Hugenholtz P."/>
            <person name="Kyrpides N.C."/>
            <person name="Klenk H.P."/>
        </authorList>
    </citation>
    <scope>NUCLEOTIDE SEQUENCE [LARGE SCALE GENOMIC DNA]</scope>
    <source>
        <strain evidence="4">DSM 44928 / JCM 14897 / NBRC 102108 / NRRL B-24433 / ID139908</strain>
    </source>
</reference>
<feature type="domain" description="CHAT" evidence="2">
    <location>
        <begin position="759"/>
        <end position="1075"/>
    </location>
</feature>
<gene>
    <name evidence="3" type="ordered locus">Caci_6582</name>
</gene>
<dbReference type="KEGG" id="cai:Caci_6582"/>
<proteinExistence type="predicted"/>
<dbReference type="EMBL" id="CP001700">
    <property type="protein sequence ID" value="ACU75428.1"/>
    <property type="molecule type" value="Genomic_DNA"/>
</dbReference>
<dbReference type="eggNOG" id="COG4995">
    <property type="taxonomic scope" value="Bacteria"/>
</dbReference>
<dbReference type="HOGENOM" id="CLU_001305_0_0_11"/>
<evidence type="ECO:0000313" key="4">
    <source>
        <dbReference type="Proteomes" id="UP000000851"/>
    </source>
</evidence>
<protein>
    <recommendedName>
        <fullName evidence="2">CHAT domain-containing protein</fullName>
    </recommendedName>
</protein>
<sequence length="1076" mass="114346">MGVRRELVEPVQARLFHVTKTGSLASVMDQEAFEEGGRLADALNELLTAGYDDLQARHALGYLYWFQSQGMDDEPGRAARAAAVTLFAPCFLTGAGILPEPLLPELLERAVPDAVAMLRQLRSQARKGVAEPLNPARLDEATVLAWTQITTATAGRPAHAAHLPNLCGALQIRAARTGLPEDLDAAVDAGRRSVTAAPPGHPVHANAMSNLSGALRARYEHQRDPQDLDEAVDAARHAVAATPEPGPDRSRFLANLASVSHMRYHRTADLADLNAAVDAARAATAATDPRAATRGHRFATLSGVLLDRYELGGMSADLDEAVDAGLPAAAAMPEDHPDLPALVARVGEAIRRQAERTGDAERLDAAVALARRAIDLTPETDQAAKAARRLNLAVALLHRAESFPDRRADLDEAIAVGRQATADPGWARVRILALTNLSTALRRRFERSANRADLDAAVAAGREAVRVAGHEVTGGFEHAVALTNLGSTLAVRLEKSAEAGDLAEAVRLCTQAAHMATAPALLRTRAAATGGRMIARTDPAQGAALLETAVALLPLLAPRHKNRADTAYALGELTGVANDAAAAILADDQPRPSSPQAARALAILEQGRAVLLGRGLDVRGDQAALEREHPALAARLDELRILLDGERTALLESDPDLPAPVEQDRISLTADLRRLLDHIRSQDGFATFGLPPDPTALATAGAEGPVVVFVVTLTSGHALLLTAEGIRALPLPGLTIHSVLDQGHTFYSALQGTSPGMSEVLEWLWDTVAGPVLDALGIHTPPGADEPAPRIWWVTGGVLGMLPIHAAGYHRETPASARRTVLDRTASSYVPTVRALLQARNQRDRERRSRQQSSTPVPALSSLIVAMPTTPGAEKLPGSAAEAEALRPLLPDPATLIEPEPGTEGVPPTKPRVLQELTTRSIAHFACHGHHDPNDPAAGHLLLHDHRQDPLSVKALAALALGHANLAYLSACDTALGLSPGRLIDESLHLATAFHLAGFQHVIGTQWMANDLVAVNVASAFYRQLLNPTAAPTDLDLNLNLNLDRCAHALREAVLRQRNRHAARPHLWAPYIHVGT</sequence>
<organism evidence="3 4">
    <name type="scientific">Catenulispora acidiphila (strain DSM 44928 / JCM 14897 / NBRC 102108 / NRRL B-24433 / ID139908)</name>
    <dbReference type="NCBI Taxonomy" id="479433"/>
    <lineage>
        <taxon>Bacteria</taxon>
        <taxon>Bacillati</taxon>
        <taxon>Actinomycetota</taxon>
        <taxon>Actinomycetes</taxon>
        <taxon>Catenulisporales</taxon>
        <taxon>Catenulisporaceae</taxon>
        <taxon>Catenulispora</taxon>
    </lineage>
</organism>
<evidence type="ECO:0000259" key="2">
    <source>
        <dbReference type="Pfam" id="PF12770"/>
    </source>
</evidence>
<name>C7PYD8_CATAD</name>
<feature type="region of interest" description="Disordered" evidence="1">
    <location>
        <begin position="839"/>
        <end position="861"/>
    </location>
</feature>
<evidence type="ECO:0000256" key="1">
    <source>
        <dbReference type="SAM" id="MobiDB-lite"/>
    </source>
</evidence>
<dbReference type="STRING" id="479433.Caci_6582"/>
<dbReference type="AlphaFoldDB" id="C7PYD8"/>
<dbReference type="RefSeq" id="WP_015795157.1">
    <property type="nucleotide sequence ID" value="NC_013131.1"/>
</dbReference>
<dbReference type="OrthoDB" id="3206999at2"/>
<dbReference type="Pfam" id="PF12770">
    <property type="entry name" value="CHAT"/>
    <property type="match status" value="1"/>
</dbReference>
<evidence type="ECO:0000313" key="3">
    <source>
        <dbReference type="EMBL" id="ACU75428.1"/>
    </source>
</evidence>
<dbReference type="Gene3D" id="1.25.40.10">
    <property type="entry name" value="Tetratricopeptide repeat domain"/>
    <property type="match status" value="1"/>
</dbReference>
<accession>C7PYD8</accession>
<dbReference type="InterPro" id="IPR024983">
    <property type="entry name" value="CHAT_dom"/>
</dbReference>
<keyword evidence="4" id="KW-1185">Reference proteome</keyword>
<dbReference type="InParanoid" id="C7PYD8"/>